<dbReference type="InterPro" id="IPR036390">
    <property type="entry name" value="WH_DNA-bd_sf"/>
</dbReference>
<dbReference type="RefSeq" id="WP_289266922.1">
    <property type="nucleotide sequence ID" value="NZ_OX365700.1"/>
</dbReference>
<protein>
    <submittedName>
        <fullName evidence="1">Uncharacterized protein</fullName>
    </submittedName>
</protein>
<organism evidence="1 2">
    <name type="scientific">Nitrospira tepida</name>
    <dbReference type="NCBI Taxonomy" id="2973512"/>
    <lineage>
        <taxon>Bacteria</taxon>
        <taxon>Pseudomonadati</taxon>
        <taxon>Nitrospirota</taxon>
        <taxon>Nitrospiria</taxon>
        <taxon>Nitrospirales</taxon>
        <taxon>Nitrospiraceae</taxon>
        <taxon>Nitrospira</taxon>
    </lineage>
</organism>
<accession>A0AA86MVS9</accession>
<evidence type="ECO:0000313" key="2">
    <source>
        <dbReference type="Proteomes" id="UP001179121"/>
    </source>
</evidence>
<sequence length="78" mass="9045">MPFDEETEIQRKILRLLRAKGGLWSEEEFTHIEAGPLDLARHMAILVERGHVEHDPVRHCYLLTARGVDRLNELEASE</sequence>
<proteinExistence type="predicted"/>
<dbReference type="EMBL" id="OX365700">
    <property type="protein sequence ID" value="CAI4029908.1"/>
    <property type="molecule type" value="Genomic_DNA"/>
</dbReference>
<dbReference type="KEGG" id="nti:DNFV4_00328"/>
<keyword evidence="2" id="KW-1185">Reference proteome</keyword>
<name>A0AA86MVS9_9BACT</name>
<dbReference type="SUPFAM" id="SSF46785">
    <property type="entry name" value="Winged helix' DNA-binding domain"/>
    <property type="match status" value="1"/>
</dbReference>
<reference evidence="1" key="1">
    <citation type="submission" date="2022-10" db="EMBL/GenBank/DDBJ databases">
        <authorList>
            <person name="Koch H."/>
        </authorList>
    </citation>
    <scope>NUCLEOTIDE SEQUENCE</scope>
    <source>
        <strain evidence="1">DNF</strain>
    </source>
</reference>
<gene>
    <name evidence="1" type="ORF">DNFV4_00328</name>
</gene>
<evidence type="ECO:0000313" key="1">
    <source>
        <dbReference type="EMBL" id="CAI4029908.1"/>
    </source>
</evidence>
<dbReference type="Proteomes" id="UP001179121">
    <property type="component" value="Chromosome"/>
</dbReference>
<dbReference type="AlphaFoldDB" id="A0AA86MVS9"/>